<gene>
    <name evidence="1" type="ORF">FY528_15890</name>
</gene>
<reference evidence="1 2" key="1">
    <citation type="submission" date="2019-08" db="EMBL/GenBank/DDBJ databases">
        <authorList>
            <person name="Seo M.-J."/>
        </authorList>
    </citation>
    <scope>NUCLEOTIDE SEQUENCE [LARGE SCALE GENOMIC DNA]</scope>
    <source>
        <strain evidence="1 2">KIGAM108</strain>
    </source>
</reference>
<evidence type="ECO:0000313" key="2">
    <source>
        <dbReference type="Proteomes" id="UP000322791"/>
    </source>
</evidence>
<dbReference type="AlphaFoldDB" id="A0A5D6UWD3"/>
<evidence type="ECO:0000313" key="1">
    <source>
        <dbReference type="EMBL" id="TYZ07295.1"/>
    </source>
</evidence>
<sequence>MPASSQLPGTPEVEALRAELRCILQHPAITLARQQSAEHYIGRCTAAEQLRQWLALAVAECGRWEEQALATEAAQCGGRHRLLLWGEPSGQW</sequence>
<accession>A0A5D6UWD3</accession>
<name>A0A5D6UWD3_9BACT</name>
<comment type="caution">
    <text evidence="1">The sequence shown here is derived from an EMBL/GenBank/DDBJ whole genome shotgun (WGS) entry which is preliminary data.</text>
</comment>
<dbReference type="RefSeq" id="WP_149072009.1">
    <property type="nucleotide sequence ID" value="NZ_VTHL01000018.1"/>
</dbReference>
<dbReference type="EMBL" id="VTHL01000018">
    <property type="protein sequence ID" value="TYZ07295.1"/>
    <property type="molecule type" value="Genomic_DNA"/>
</dbReference>
<keyword evidence="2" id="KW-1185">Reference proteome</keyword>
<protein>
    <submittedName>
        <fullName evidence="1">Uncharacterized protein</fullName>
    </submittedName>
</protein>
<dbReference type="Proteomes" id="UP000322791">
    <property type="component" value="Unassembled WGS sequence"/>
</dbReference>
<organism evidence="1 2">
    <name type="scientific">Hymenobacter lutimineralis</name>
    <dbReference type="NCBI Taxonomy" id="2606448"/>
    <lineage>
        <taxon>Bacteria</taxon>
        <taxon>Pseudomonadati</taxon>
        <taxon>Bacteroidota</taxon>
        <taxon>Cytophagia</taxon>
        <taxon>Cytophagales</taxon>
        <taxon>Hymenobacteraceae</taxon>
        <taxon>Hymenobacter</taxon>
    </lineage>
</organism>
<proteinExistence type="predicted"/>